<evidence type="ECO:0000256" key="7">
    <source>
        <dbReference type="HAMAP-Rule" id="MF_01337"/>
    </source>
</evidence>
<dbReference type="GO" id="GO:0006412">
    <property type="term" value="P:translation"/>
    <property type="evidence" value="ECO:0007669"/>
    <property type="project" value="UniProtKB-UniRule"/>
</dbReference>
<evidence type="ECO:0000256" key="2">
    <source>
        <dbReference type="ARBA" id="ARBA00022730"/>
    </source>
</evidence>
<keyword evidence="2 7" id="KW-0699">rRNA-binding</keyword>
<keyword evidence="5 7" id="KW-0687">Ribonucleoprotein</keyword>
<comment type="similarity">
    <text evidence="1 7">Belongs to the universal ribosomal protein uL18 family.</text>
</comment>
<dbReference type="PANTHER" id="PTHR12899:SF3">
    <property type="entry name" value="LARGE RIBOSOMAL SUBUNIT PROTEIN UL18M"/>
    <property type="match status" value="1"/>
</dbReference>
<comment type="caution">
    <text evidence="8">The sequence shown here is derived from an EMBL/GenBank/DDBJ whole genome shotgun (WGS) entry which is preliminary data.</text>
</comment>
<dbReference type="EMBL" id="LCIN01000007">
    <property type="protein sequence ID" value="KKT57151.1"/>
    <property type="molecule type" value="Genomic_DNA"/>
</dbReference>
<evidence type="ECO:0000313" key="9">
    <source>
        <dbReference type="Proteomes" id="UP000033977"/>
    </source>
</evidence>
<evidence type="ECO:0000256" key="4">
    <source>
        <dbReference type="ARBA" id="ARBA00022980"/>
    </source>
</evidence>
<dbReference type="InterPro" id="IPR005484">
    <property type="entry name" value="Ribosomal_uL18_bac/plant/anim"/>
</dbReference>
<dbReference type="Gene3D" id="3.30.420.100">
    <property type="match status" value="1"/>
</dbReference>
<reference evidence="8 9" key="1">
    <citation type="journal article" date="2015" name="Nature">
        <title>rRNA introns, odd ribosomes, and small enigmatic genomes across a large radiation of phyla.</title>
        <authorList>
            <person name="Brown C.T."/>
            <person name="Hug L.A."/>
            <person name="Thomas B.C."/>
            <person name="Sharon I."/>
            <person name="Castelle C.J."/>
            <person name="Singh A."/>
            <person name="Wilkins M.J."/>
            <person name="Williams K.H."/>
            <person name="Banfield J.F."/>
        </authorList>
    </citation>
    <scope>NUCLEOTIDE SEQUENCE [LARGE SCALE GENOMIC DNA]</scope>
</reference>
<dbReference type="InterPro" id="IPR004389">
    <property type="entry name" value="Ribosomal_uL18_bac-type"/>
</dbReference>
<dbReference type="InterPro" id="IPR057268">
    <property type="entry name" value="Ribosomal_L18"/>
</dbReference>
<evidence type="ECO:0000256" key="3">
    <source>
        <dbReference type="ARBA" id="ARBA00022884"/>
    </source>
</evidence>
<sequence>MAQKRKIRHKRVRAKISGTLQKPRLSVYRSNKHLFLQLIDDEKNKTLLSVSDREFKSKKKNLKKTDAAYEAGKLLAKKAKEKNIKKAVFDRGGYQYHGRARKVAEGARAGGLEF</sequence>
<dbReference type="HAMAP" id="MF_01337_B">
    <property type="entry name" value="Ribosomal_uL18_B"/>
    <property type="match status" value="1"/>
</dbReference>
<accession>A0A0G1ICQ8</accession>
<dbReference type="GO" id="GO:0005840">
    <property type="term" value="C:ribosome"/>
    <property type="evidence" value="ECO:0007669"/>
    <property type="project" value="UniProtKB-KW"/>
</dbReference>
<evidence type="ECO:0000256" key="1">
    <source>
        <dbReference type="ARBA" id="ARBA00007116"/>
    </source>
</evidence>
<dbReference type="GO" id="GO:0008097">
    <property type="term" value="F:5S rRNA binding"/>
    <property type="evidence" value="ECO:0007669"/>
    <property type="project" value="TreeGrafter"/>
</dbReference>
<dbReference type="FunFam" id="3.30.420.100:FF:000001">
    <property type="entry name" value="50S ribosomal protein L18"/>
    <property type="match status" value="1"/>
</dbReference>
<protein>
    <recommendedName>
        <fullName evidence="6 7">Large ribosomal subunit protein uL18</fullName>
    </recommendedName>
</protein>
<dbReference type="GO" id="GO:0003735">
    <property type="term" value="F:structural constituent of ribosome"/>
    <property type="evidence" value="ECO:0007669"/>
    <property type="project" value="InterPro"/>
</dbReference>
<name>A0A0G1ICQ8_9BACT</name>
<dbReference type="SUPFAM" id="SSF53137">
    <property type="entry name" value="Translational machinery components"/>
    <property type="match status" value="1"/>
</dbReference>
<dbReference type="NCBIfam" id="TIGR00060">
    <property type="entry name" value="L18_bact"/>
    <property type="match status" value="1"/>
</dbReference>
<evidence type="ECO:0000313" key="8">
    <source>
        <dbReference type="EMBL" id="KKT57151.1"/>
    </source>
</evidence>
<dbReference type="GO" id="GO:0005737">
    <property type="term" value="C:cytoplasm"/>
    <property type="evidence" value="ECO:0007669"/>
    <property type="project" value="UniProtKB-ARBA"/>
</dbReference>
<dbReference type="CDD" id="cd00432">
    <property type="entry name" value="Ribosomal_L18_L5e"/>
    <property type="match status" value="1"/>
</dbReference>
<gene>
    <name evidence="7" type="primary">rplR</name>
    <name evidence="8" type="ORF">UW49_C0007G0031</name>
</gene>
<dbReference type="AlphaFoldDB" id="A0A0G1ICQ8"/>
<dbReference type="Proteomes" id="UP000033977">
    <property type="component" value="Unassembled WGS sequence"/>
</dbReference>
<evidence type="ECO:0000256" key="5">
    <source>
        <dbReference type="ARBA" id="ARBA00023274"/>
    </source>
</evidence>
<dbReference type="PATRIC" id="fig|1618652.3.peg.505"/>
<keyword evidence="4 7" id="KW-0689">Ribosomal protein</keyword>
<proteinExistence type="inferred from homology"/>
<evidence type="ECO:0000256" key="6">
    <source>
        <dbReference type="ARBA" id="ARBA00035197"/>
    </source>
</evidence>
<comment type="subunit">
    <text evidence="7">Part of the 50S ribosomal subunit; part of the 5S rRNA/L5/L18/L25 subcomplex. Contacts the 5S and 23S rRNAs.</text>
</comment>
<comment type="function">
    <text evidence="7">This is one of the proteins that bind and probably mediate the attachment of the 5S RNA into the large ribosomal subunit, where it forms part of the central protuberance.</text>
</comment>
<dbReference type="PANTHER" id="PTHR12899">
    <property type="entry name" value="39S RIBOSOMAL PROTEIN L18, MITOCHONDRIAL"/>
    <property type="match status" value="1"/>
</dbReference>
<dbReference type="GO" id="GO:1990904">
    <property type="term" value="C:ribonucleoprotein complex"/>
    <property type="evidence" value="ECO:0007669"/>
    <property type="project" value="UniProtKB-KW"/>
</dbReference>
<keyword evidence="3 7" id="KW-0694">RNA-binding</keyword>
<dbReference type="Pfam" id="PF00861">
    <property type="entry name" value="Ribosomal_L18p"/>
    <property type="match status" value="1"/>
</dbReference>
<organism evidence="8 9">
    <name type="scientific">Candidatus Giovannonibacteria bacterium GW2011_GWB1_44_23</name>
    <dbReference type="NCBI Taxonomy" id="1618652"/>
    <lineage>
        <taxon>Bacteria</taxon>
        <taxon>Candidatus Giovannoniibacteriota</taxon>
    </lineage>
</organism>